<dbReference type="Pfam" id="PF07963">
    <property type="entry name" value="N_methyl"/>
    <property type="match status" value="1"/>
</dbReference>
<dbReference type="Proteomes" id="UP001462640">
    <property type="component" value="Unassembled WGS sequence"/>
</dbReference>
<protein>
    <submittedName>
        <fullName evidence="2">Type II secretion system protein</fullName>
    </submittedName>
</protein>
<proteinExistence type="predicted"/>
<sequence>MGLRRSGPARRRLRGFTLIEMLVVLALVGLLAAAARPVLEFSVRRSQEFALREALRQIRTALDAYKRAADEGRIARQVDDSGYPPDLQALVRGVPDIKSPNGRKLYFLRRLPRDPFAPGDVAAEDGWALRAADSGPQERRAGRDVFDVHSRSERRALDGSLYKDW</sequence>
<accession>A0ABV0GHE3</accession>
<dbReference type="PROSITE" id="PS00409">
    <property type="entry name" value="PROKAR_NTER_METHYL"/>
    <property type="match status" value="1"/>
</dbReference>
<dbReference type="InterPro" id="IPR012902">
    <property type="entry name" value="N_methyl_site"/>
</dbReference>
<dbReference type="InterPro" id="IPR000983">
    <property type="entry name" value="Bac_GSPG_pilin"/>
</dbReference>
<dbReference type="PRINTS" id="PR00813">
    <property type="entry name" value="BCTERIALGSPG"/>
</dbReference>
<keyword evidence="3" id="KW-1185">Reference proteome</keyword>
<organism evidence="2 3">
    <name type="scientific">Roseateles flavus</name>
    <dbReference type="NCBI Taxonomy" id="3149041"/>
    <lineage>
        <taxon>Bacteria</taxon>
        <taxon>Pseudomonadati</taxon>
        <taxon>Pseudomonadota</taxon>
        <taxon>Betaproteobacteria</taxon>
        <taxon>Burkholderiales</taxon>
        <taxon>Sphaerotilaceae</taxon>
        <taxon>Roseateles</taxon>
    </lineage>
</organism>
<evidence type="ECO:0000313" key="3">
    <source>
        <dbReference type="Proteomes" id="UP001462640"/>
    </source>
</evidence>
<keyword evidence="1" id="KW-0488">Methylation</keyword>
<dbReference type="InterPro" id="IPR045584">
    <property type="entry name" value="Pilin-like"/>
</dbReference>
<evidence type="ECO:0000256" key="1">
    <source>
        <dbReference type="ARBA" id="ARBA00022481"/>
    </source>
</evidence>
<evidence type="ECO:0000313" key="2">
    <source>
        <dbReference type="EMBL" id="MEO3714476.1"/>
    </source>
</evidence>
<reference evidence="2 3" key="1">
    <citation type="submission" date="2024-05" db="EMBL/GenBank/DDBJ databases">
        <title>Roseateles sp. 2.12 16S ribosomal RNA gene Genome sequencing and assembly.</title>
        <authorList>
            <person name="Woo H."/>
        </authorList>
    </citation>
    <scope>NUCLEOTIDE SEQUENCE [LARGE SCALE GENOMIC DNA]</scope>
    <source>
        <strain evidence="2 3">2.12</strain>
    </source>
</reference>
<dbReference type="SUPFAM" id="SSF54523">
    <property type="entry name" value="Pili subunits"/>
    <property type="match status" value="1"/>
</dbReference>
<dbReference type="RefSeq" id="WP_347611569.1">
    <property type="nucleotide sequence ID" value="NZ_JBDPZC010000008.1"/>
</dbReference>
<dbReference type="EMBL" id="JBDPZC010000008">
    <property type="protein sequence ID" value="MEO3714476.1"/>
    <property type="molecule type" value="Genomic_DNA"/>
</dbReference>
<comment type="caution">
    <text evidence="2">The sequence shown here is derived from an EMBL/GenBank/DDBJ whole genome shotgun (WGS) entry which is preliminary data.</text>
</comment>
<gene>
    <name evidence="2" type="ORF">ABDJ40_17045</name>
</gene>
<dbReference type="Gene3D" id="3.30.700.10">
    <property type="entry name" value="Glycoprotein, Type 4 Pilin"/>
    <property type="match status" value="1"/>
</dbReference>
<name>A0ABV0GHE3_9BURK</name>
<dbReference type="NCBIfam" id="TIGR02532">
    <property type="entry name" value="IV_pilin_GFxxxE"/>
    <property type="match status" value="1"/>
</dbReference>